<feature type="domain" description="HTH tetR-type" evidence="5">
    <location>
        <begin position="21"/>
        <end position="81"/>
    </location>
</feature>
<dbReference type="GO" id="GO:0000976">
    <property type="term" value="F:transcription cis-regulatory region binding"/>
    <property type="evidence" value="ECO:0007669"/>
    <property type="project" value="TreeGrafter"/>
</dbReference>
<accession>A0A841FTP0</accession>
<dbReference type="PROSITE" id="PS01081">
    <property type="entry name" value="HTH_TETR_1"/>
    <property type="match status" value="1"/>
</dbReference>
<proteinExistence type="predicted"/>
<dbReference type="PANTHER" id="PTHR30055">
    <property type="entry name" value="HTH-TYPE TRANSCRIPTIONAL REGULATOR RUTR"/>
    <property type="match status" value="1"/>
</dbReference>
<evidence type="ECO:0000313" key="6">
    <source>
        <dbReference type="EMBL" id="MBB6039154.1"/>
    </source>
</evidence>
<dbReference type="InterPro" id="IPR050109">
    <property type="entry name" value="HTH-type_TetR-like_transc_reg"/>
</dbReference>
<organism evidence="6 7">
    <name type="scientific">Phytomonospora endophytica</name>
    <dbReference type="NCBI Taxonomy" id="714109"/>
    <lineage>
        <taxon>Bacteria</taxon>
        <taxon>Bacillati</taxon>
        <taxon>Actinomycetota</taxon>
        <taxon>Actinomycetes</taxon>
        <taxon>Micromonosporales</taxon>
        <taxon>Micromonosporaceae</taxon>
        <taxon>Phytomonospora</taxon>
    </lineage>
</organism>
<sequence>MSTDVDEYGIPVIAEPVSASERKRASIVDAAVAEFLREGYAAASVDKIAKRAEVSKPTIYQHFGSKERLFLAVIAGVLTDAYDGLEPLASDITGLSALRESLTAYLASWSRRVLCDDILALRRLVIGEVARFPQLGHLWFKITREMMDAPLIGLLTELDGDLLAVPDPERAVRQLIGMTLGGLQLVLTFLPEERAEDRDIDGTVAAGVDVFLSHYARR</sequence>
<evidence type="ECO:0000256" key="1">
    <source>
        <dbReference type="ARBA" id="ARBA00023015"/>
    </source>
</evidence>
<reference evidence="6 7" key="1">
    <citation type="submission" date="2020-08" db="EMBL/GenBank/DDBJ databases">
        <title>Genomic Encyclopedia of Type Strains, Phase IV (KMG-IV): sequencing the most valuable type-strain genomes for metagenomic binning, comparative biology and taxonomic classification.</title>
        <authorList>
            <person name="Goeker M."/>
        </authorList>
    </citation>
    <scope>NUCLEOTIDE SEQUENCE [LARGE SCALE GENOMIC DNA]</scope>
    <source>
        <strain evidence="6 7">YIM 65646</strain>
    </source>
</reference>
<dbReference type="InterPro" id="IPR023772">
    <property type="entry name" value="DNA-bd_HTH_TetR-type_CS"/>
</dbReference>
<dbReference type="Gene3D" id="1.10.357.10">
    <property type="entry name" value="Tetracycline Repressor, domain 2"/>
    <property type="match status" value="1"/>
</dbReference>
<dbReference type="GO" id="GO:0045892">
    <property type="term" value="P:negative regulation of DNA-templated transcription"/>
    <property type="evidence" value="ECO:0007669"/>
    <property type="project" value="UniProtKB-ARBA"/>
</dbReference>
<name>A0A841FTP0_9ACTN</name>
<comment type="caution">
    <text evidence="6">The sequence shown here is derived from an EMBL/GenBank/DDBJ whole genome shotgun (WGS) entry which is preliminary data.</text>
</comment>
<protein>
    <submittedName>
        <fullName evidence="6">AcrR family transcriptional regulator</fullName>
    </submittedName>
</protein>
<dbReference type="Pfam" id="PF00440">
    <property type="entry name" value="TetR_N"/>
    <property type="match status" value="1"/>
</dbReference>
<evidence type="ECO:0000256" key="4">
    <source>
        <dbReference type="PROSITE-ProRule" id="PRU00335"/>
    </source>
</evidence>
<dbReference type="EMBL" id="JACHGT010000020">
    <property type="protein sequence ID" value="MBB6039154.1"/>
    <property type="molecule type" value="Genomic_DNA"/>
</dbReference>
<feature type="DNA-binding region" description="H-T-H motif" evidence="4">
    <location>
        <begin position="44"/>
        <end position="63"/>
    </location>
</feature>
<dbReference type="GO" id="GO:0003700">
    <property type="term" value="F:DNA-binding transcription factor activity"/>
    <property type="evidence" value="ECO:0007669"/>
    <property type="project" value="TreeGrafter"/>
</dbReference>
<dbReference type="InterPro" id="IPR039536">
    <property type="entry name" value="TetR_C_Proteobacteria"/>
</dbReference>
<keyword evidence="2 4" id="KW-0238">DNA-binding</keyword>
<dbReference type="RefSeq" id="WP_184792247.1">
    <property type="nucleotide sequence ID" value="NZ_BONT01000051.1"/>
</dbReference>
<keyword evidence="3" id="KW-0804">Transcription</keyword>
<dbReference type="Pfam" id="PF14246">
    <property type="entry name" value="TetR_C_7"/>
    <property type="match status" value="1"/>
</dbReference>
<dbReference type="AlphaFoldDB" id="A0A841FTP0"/>
<dbReference type="InterPro" id="IPR009057">
    <property type="entry name" value="Homeodomain-like_sf"/>
</dbReference>
<gene>
    <name evidence="6" type="ORF">HNR73_007045</name>
</gene>
<evidence type="ECO:0000313" key="7">
    <source>
        <dbReference type="Proteomes" id="UP000548476"/>
    </source>
</evidence>
<dbReference type="FunFam" id="1.10.10.60:FF:000141">
    <property type="entry name" value="TetR family transcriptional regulator"/>
    <property type="match status" value="1"/>
</dbReference>
<dbReference type="InterPro" id="IPR001647">
    <property type="entry name" value="HTH_TetR"/>
</dbReference>
<keyword evidence="7" id="KW-1185">Reference proteome</keyword>
<dbReference type="SUPFAM" id="SSF46689">
    <property type="entry name" value="Homeodomain-like"/>
    <property type="match status" value="1"/>
</dbReference>
<evidence type="ECO:0000256" key="3">
    <source>
        <dbReference type="ARBA" id="ARBA00023163"/>
    </source>
</evidence>
<dbReference type="PANTHER" id="PTHR30055:SF146">
    <property type="entry name" value="HTH-TYPE TRANSCRIPTIONAL DUAL REGULATOR CECR"/>
    <property type="match status" value="1"/>
</dbReference>
<dbReference type="Gene3D" id="1.10.10.60">
    <property type="entry name" value="Homeodomain-like"/>
    <property type="match status" value="1"/>
</dbReference>
<evidence type="ECO:0000259" key="5">
    <source>
        <dbReference type="PROSITE" id="PS50977"/>
    </source>
</evidence>
<dbReference type="PROSITE" id="PS50977">
    <property type="entry name" value="HTH_TETR_2"/>
    <property type="match status" value="1"/>
</dbReference>
<keyword evidence="1" id="KW-0805">Transcription regulation</keyword>
<evidence type="ECO:0000256" key="2">
    <source>
        <dbReference type="ARBA" id="ARBA00023125"/>
    </source>
</evidence>
<dbReference type="PRINTS" id="PR00455">
    <property type="entry name" value="HTHTETR"/>
</dbReference>
<dbReference type="Proteomes" id="UP000548476">
    <property type="component" value="Unassembled WGS sequence"/>
</dbReference>